<sequence length="80" mass="8845">MTDVYQQLVEILTTRFETEPDEIGPDVTFEELDLDSLFMVELALVLQKEFNVKIADEDATPRTTIGALAGVIEASLSRAA</sequence>
<feature type="domain" description="Carrier" evidence="1">
    <location>
        <begin position="1"/>
        <end position="76"/>
    </location>
</feature>
<dbReference type="InterPro" id="IPR036736">
    <property type="entry name" value="ACP-like_sf"/>
</dbReference>
<organism evidence="2 3">
    <name type="scientific">Micromonospora pallida</name>
    <dbReference type="NCBI Taxonomy" id="145854"/>
    <lineage>
        <taxon>Bacteria</taxon>
        <taxon>Bacillati</taxon>
        <taxon>Actinomycetota</taxon>
        <taxon>Actinomycetes</taxon>
        <taxon>Micromonosporales</taxon>
        <taxon>Micromonosporaceae</taxon>
        <taxon>Micromonospora</taxon>
    </lineage>
</organism>
<gene>
    <name evidence="2" type="ORF">GA0074692_2010</name>
</gene>
<dbReference type="Gene3D" id="1.10.1200.10">
    <property type="entry name" value="ACP-like"/>
    <property type="match status" value="1"/>
</dbReference>
<accession>A0A1C6S8D6</accession>
<dbReference type="EMBL" id="FMHW01000002">
    <property type="protein sequence ID" value="SCL25695.1"/>
    <property type="molecule type" value="Genomic_DNA"/>
</dbReference>
<name>A0A1C6S8D6_9ACTN</name>
<dbReference type="InterPro" id="IPR009081">
    <property type="entry name" value="PP-bd_ACP"/>
</dbReference>
<dbReference type="PROSITE" id="PS50075">
    <property type="entry name" value="CARRIER"/>
    <property type="match status" value="1"/>
</dbReference>
<dbReference type="RefSeq" id="WP_091642180.1">
    <property type="nucleotide sequence ID" value="NZ_FMHW01000002.1"/>
</dbReference>
<dbReference type="Pfam" id="PF00550">
    <property type="entry name" value="PP-binding"/>
    <property type="match status" value="1"/>
</dbReference>
<dbReference type="AlphaFoldDB" id="A0A1C6S8D6"/>
<proteinExistence type="predicted"/>
<dbReference type="SUPFAM" id="SSF47336">
    <property type="entry name" value="ACP-like"/>
    <property type="match status" value="1"/>
</dbReference>
<reference evidence="3" key="1">
    <citation type="submission" date="2016-06" db="EMBL/GenBank/DDBJ databases">
        <authorList>
            <person name="Varghese N."/>
            <person name="Submissions Spin"/>
        </authorList>
    </citation>
    <scope>NUCLEOTIDE SEQUENCE [LARGE SCALE GENOMIC DNA]</scope>
    <source>
        <strain evidence="3">DSM 43817</strain>
    </source>
</reference>
<dbReference type="OrthoDB" id="3192863at2"/>
<evidence type="ECO:0000259" key="1">
    <source>
        <dbReference type="PROSITE" id="PS50075"/>
    </source>
</evidence>
<dbReference type="Proteomes" id="UP000198959">
    <property type="component" value="Unassembled WGS sequence"/>
</dbReference>
<evidence type="ECO:0000313" key="3">
    <source>
        <dbReference type="Proteomes" id="UP000198959"/>
    </source>
</evidence>
<keyword evidence="3" id="KW-1185">Reference proteome</keyword>
<evidence type="ECO:0000313" key="2">
    <source>
        <dbReference type="EMBL" id="SCL25695.1"/>
    </source>
</evidence>
<dbReference type="STRING" id="145854.GA0074692_2010"/>
<protein>
    <submittedName>
        <fullName evidence="2">Acyl carrier protein</fullName>
    </submittedName>
</protein>